<dbReference type="GO" id="GO:0006355">
    <property type="term" value="P:regulation of DNA-templated transcription"/>
    <property type="evidence" value="ECO:0007669"/>
    <property type="project" value="UniProtKB-UniRule"/>
</dbReference>
<feature type="region of interest" description="Disordered" evidence="7">
    <location>
        <begin position="1"/>
        <end position="23"/>
    </location>
</feature>
<dbReference type="NCBIfam" id="NF001030">
    <property type="entry name" value="PRK00110.1"/>
    <property type="match status" value="1"/>
</dbReference>
<proteinExistence type="inferred from homology"/>
<evidence type="ECO:0000259" key="9">
    <source>
        <dbReference type="Pfam" id="PF20772"/>
    </source>
</evidence>
<dbReference type="InterPro" id="IPR002876">
    <property type="entry name" value="Transcrip_reg_TACO1-like"/>
</dbReference>
<gene>
    <name evidence="10" type="ORF">HNQ45_000069</name>
</gene>
<evidence type="ECO:0000256" key="4">
    <source>
        <dbReference type="ARBA" id="ARBA00023125"/>
    </source>
</evidence>
<protein>
    <recommendedName>
        <fullName evidence="6">Probable transcriptional regulatory protein HNQ45_000069</fullName>
    </recommendedName>
</protein>
<evidence type="ECO:0000259" key="8">
    <source>
        <dbReference type="Pfam" id="PF01709"/>
    </source>
</evidence>
<dbReference type="FunFam" id="1.10.10.200:FF:000002">
    <property type="entry name" value="Probable transcriptional regulatory protein CLM62_37755"/>
    <property type="match status" value="1"/>
</dbReference>
<comment type="similarity">
    <text evidence="1 6">Belongs to the TACO1 family.</text>
</comment>
<keyword evidence="3 6" id="KW-0805">Transcription regulation</keyword>
<reference evidence="10 11" key="1">
    <citation type="submission" date="2020-08" db="EMBL/GenBank/DDBJ databases">
        <title>Genomic Encyclopedia of Type Strains, Phase IV (KMG-IV): sequencing the most valuable type-strain genomes for metagenomic binning, comparative biology and taxonomic classification.</title>
        <authorList>
            <person name="Goeker M."/>
        </authorList>
    </citation>
    <scope>NUCLEOTIDE SEQUENCE [LARGE SCALE GENOMIC DNA]</scope>
    <source>
        <strain evidence="10 11">DSM 19163</strain>
    </source>
</reference>
<dbReference type="EMBL" id="JACHHF010000001">
    <property type="protein sequence ID" value="MBB5175211.1"/>
    <property type="molecule type" value="Genomic_DNA"/>
</dbReference>
<keyword evidence="11" id="KW-1185">Reference proteome</keyword>
<dbReference type="InterPro" id="IPR049083">
    <property type="entry name" value="TACO1_YebC_N"/>
</dbReference>
<dbReference type="GO" id="GO:0005829">
    <property type="term" value="C:cytosol"/>
    <property type="evidence" value="ECO:0007669"/>
    <property type="project" value="TreeGrafter"/>
</dbReference>
<dbReference type="Gene3D" id="3.30.70.980">
    <property type="match status" value="2"/>
</dbReference>
<dbReference type="PANTHER" id="PTHR12532">
    <property type="entry name" value="TRANSLATIONAL ACTIVATOR OF CYTOCHROME C OXIDASE 1"/>
    <property type="match status" value="1"/>
</dbReference>
<dbReference type="PANTHER" id="PTHR12532:SF6">
    <property type="entry name" value="TRANSCRIPTIONAL REGULATORY PROTEIN YEBC-RELATED"/>
    <property type="match status" value="1"/>
</dbReference>
<keyword evidence="5 6" id="KW-0804">Transcription</keyword>
<name>A0A9Q2HEU9_9STAP</name>
<dbReference type="InterPro" id="IPR026564">
    <property type="entry name" value="Transcrip_reg_TACO1-like_dom3"/>
</dbReference>
<evidence type="ECO:0000256" key="7">
    <source>
        <dbReference type="SAM" id="MobiDB-lite"/>
    </source>
</evidence>
<evidence type="ECO:0000313" key="10">
    <source>
        <dbReference type="EMBL" id="MBB5175211.1"/>
    </source>
</evidence>
<keyword evidence="4 6" id="KW-0238">DNA-binding</keyword>
<dbReference type="NCBIfam" id="NF009044">
    <property type="entry name" value="PRK12378.1"/>
    <property type="match status" value="1"/>
</dbReference>
<evidence type="ECO:0000256" key="5">
    <source>
        <dbReference type="ARBA" id="ARBA00023163"/>
    </source>
</evidence>
<dbReference type="AlphaFoldDB" id="A0A9Q2HEU9"/>
<dbReference type="InterPro" id="IPR017856">
    <property type="entry name" value="Integrase-like_N"/>
</dbReference>
<dbReference type="Gene3D" id="1.10.10.200">
    <property type="match status" value="1"/>
</dbReference>
<evidence type="ECO:0000256" key="3">
    <source>
        <dbReference type="ARBA" id="ARBA00023015"/>
    </source>
</evidence>
<dbReference type="Pfam" id="PF01709">
    <property type="entry name" value="Transcrip_reg"/>
    <property type="match status" value="1"/>
</dbReference>
<sequence>MAGHSKWNNIKQRKGAQDKKRSKIFQKLSREIYMAAKQGGGDTDTNPALRLAMDRARAENMPKDNIKRAIDKATTSGAGEDYDPVMYEGYGPSGVGILTEALTDNRNRTNTNVRIAYNKNGGNIGEAGSVSYMFERKGYIAIERSTTDVDEDTMLMEVLEAGAEELETSEEVFEIFTEQTDFAQVRDYLEEEGFTLAQSELTMIPMNTVSLSDEDYETLENIIDALEDDDDVTDVHHNAVRASEE</sequence>
<evidence type="ECO:0000256" key="2">
    <source>
        <dbReference type="ARBA" id="ARBA00022490"/>
    </source>
</evidence>
<comment type="subcellular location">
    <subcellularLocation>
        <location evidence="6">Cytoplasm</location>
    </subcellularLocation>
</comment>
<dbReference type="Proteomes" id="UP000579136">
    <property type="component" value="Unassembled WGS sequence"/>
</dbReference>
<organism evidence="10 11">
    <name type="scientific">Nosocomiicoccus ampullae</name>
    <dbReference type="NCBI Taxonomy" id="489910"/>
    <lineage>
        <taxon>Bacteria</taxon>
        <taxon>Bacillati</taxon>
        <taxon>Bacillota</taxon>
        <taxon>Bacilli</taxon>
        <taxon>Bacillales</taxon>
        <taxon>Staphylococcaceae</taxon>
        <taxon>Nosocomiicoccus</taxon>
    </lineage>
</organism>
<dbReference type="NCBIfam" id="TIGR01033">
    <property type="entry name" value="YebC/PmpR family DNA-binding transcriptional regulator"/>
    <property type="match status" value="1"/>
</dbReference>
<evidence type="ECO:0000256" key="1">
    <source>
        <dbReference type="ARBA" id="ARBA00008724"/>
    </source>
</evidence>
<keyword evidence="2 6" id="KW-0963">Cytoplasm</keyword>
<dbReference type="Pfam" id="PF20772">
    <property type="entry name" value="TACO1_YebC_N"/>
    <property type="match status" value="1"/>
</dbReference>
<dbReference type="GO" id="GO:0003677">
    <property type="term" value="F:DNA binding"/>
    <property type="evidence" value="ECO:0007669"/>
    <property type="project" value="UniProtKB-UniRule"/>
</dbReference>
<dbReference type="FunFam" id="3.30.70.980:FF:000002">
    <property type="entry name" value="Probable transcriptional regulatory protein YebC"/>
    <property type="match status" value="1"/>
</dbReference>
<accession>A0A9Q2HEU9</accession>
<evidence type="ECO:0000313" key="11">
    <source>
        <dbReference type="Proteomes" id="UP000579136"/>
    </source>
</evidence>
<dbReference type="HAMAP" id="MF_00693">
    <property type="entry name" value="Transcrip_reg_TACO1"/>
    <property type="match status" value="1"/>
</dbReference>
<dbReference type="RefSeq" id="WP_183672645.1">
    <property type="nucleotide sequence ID" value="NZ_CBCRYX010000003.1"/>
</dbReference>
<dbReference type="InterPro" id="IPR048300">
    <property type="entry name" value="TACO1_YebC-like_2nd/3rd_dom"/>
</dbReference>
<dbReference type="SUPFAM" id="SSF75625">
    <property type="entry name" value="YebC-like"/>
    <property type="match status" value="1"/>
</dbReference>
<dbReference type="InterPro" id="IPR029072">
    <property type="entry name" value="YebC-like"/>
</dbReference>
<feature type="compositionally biased region" description="Polar residues" evidence="7">
    <location>
        <begin position="1"/>
        <end position="10"/>
    </location>
</feature>
<evidence type="ECO:0000256" key="6">
    <source>
        <dbReference type="HAMAP-Rule" id="MF_00693"/>
    </source>
</evidence>
<feature type="domain" description="TACO1/YebC-like N-terminal" evidence="9">
    <location>
        <begin position="5"/>
        <end position="75"/>
    </location>
</feature>
<comment type="caution">
    <text evidence="10">The sequence shown here is derived from an EMBL/GenBank/DDBJ whole genome shotgun (WGS) entry which is preliminary data.</text>
</comment>
<feature type="domain" description="TACO1/YebC-like second and third" evidence="8">
    <location>
        <begin position="82"/>
        <end position="239"/>
    </location>
</feature>